<evidence type="ECO:0000313" key="3">
    <source>
        <dbReference type="Proteomes" id="UP000267003"/>
    </source>
</evidence>
<feature type="transmembrane region" description="Helical" evidence="1">
    <location>
        <begin position="6"/>
        <end position="36"/>
    </location>
</feature>
<keyword evidence="1" id="KW-0812">Transmembrane</keyword>
<accession>A0A3A8PM26</accession>
<keyword evidence="3" id="KW-1185">Reference proteome</keyword>
<dbReference type="AlphaFoldDB" id="A0A3A8PM26"/>
<organism evidence="2 3">
    <name type="scientific">Corallococcus aberystwythensis</name>
    <dbReference type="NCBI Taxonomy" id="2316722"/>
    <lineage>
        <taxon>Bacteria</taxon>
        <taxon>Pseudomonadati</taxon>
        <taxon>Myxococcota</taxon>
        <taxon>Myxococcia</taxon>
        <taxon>Myxococcales</taxon>
        <taxon>Cystobacterineae</taxon>
        <taxon>Myxococcaceae</taxon>
        <taxon>Corallococcus</taxon>
    </lineage>
</organism>
<gene>
    <name evidence="2" type="ORF">D7W81_35650</name>
</gene>
<reference evidence="3" key="1">
    <citation type="submission" date="2018-09" db="EMBL/GenBank/DDBJ databases">
        <authorList>
            <person name="Livingstone P.G."/>
            <person name="Whitworth D.E."/>
        </authorList>
    </citation>
    <scope>NUCLEOTIDE SEQUENCE [LARGE SCALE GENOMIC DNA]</scope>
    <source>
        <strain evidence="3">AB050A</strain>
    </source>
</reference>
<comment type="caution">
    <text evidence="2">The sequence shown here is derived from an EMBL/GenBank/DDBJ whole genome shotgun (WGS) entry which is preliminary data.</text>
</comment>
<dbReference type="OrthoDB" id="10000760at2"/>
<feature type="transmembrane region" description="Helical" evidence="1">
    <location>
        <begin position="57"/>
        <end position="77"/>
    </location>
</feature>
<dbReference type="RefSeq" id="WP_120559846.1">
    <property type="nucleotide sequence ID" value="NZ_RAWK01000316.1"/>
</dbReference>
<dbReference type="Proteomes" id="UP000267003">
    <property type="component" value="Unassembled WGS sequence"/>
</dbReference>
<keyword evidence="1" id="KW-1133">Transmembrane helix</keyword>
<protein>
    <submittedName>
        <fullName evidence="2">Uncharacterized protein</fullName>
    </submittedName>
</protein>
<proteinExistence type="predicted"/>
<sequence>MDILNKIIPFICSTLGVLYGVVFLLSFILELTKILWVPVREFFMGLTFDRVIRGMRILLPAALAILGLTWFLVRPWVAPQGTPLERCLKGQIPREFSKEDRRNVEFLWSLTRHYNDKDTRIIEEESLGAVPD</sequence>
<dbReference type="EMBL" id="RAWK01000316">
    <property type="protein sequence ID" value="RKH55721.1"/>
    <property type="molecule type" value="Genomic_DNA"/>
</dbReference>
<keyword evidence="1" id="KW-0472">Membrane</keyword>
<name>A0A3A8PM26_9BACT</name>
<evidence type="ECO:0000256" key="1">
    <source>
        <dbReference type="SAM" id="Phobius"/>
    </source>
</evidence>
<evidence type="ECO:0000313" key="2">
    <source>
        <dbReference type="EMBL" id="RKH55721.1"/>
    </source>
</evidence>